<dbReference type="EMBL" id="JAUYVT010000020">
    <property type="protein sequence ID" value="MDP2566386.1"/>
    <property type="molecule type" value="Genomic_DNA"/>
</dbReference>
<reference evidence="1" key="1">
    <citation type="submission" date="2023-07" db="EMBL/GenBank/DDBJ databases">
        <title>Genome content predicts the carbon catabolic preferences of heterotrophic bacteria.</title>
        <authorList>
            <person name="Gralka M."/>
        </authorList>
    </citation>
    <scope>NUCLEOTIDE SEQUENCE</scope>
    <source>
        <strain evidence="1">4G09</strain>
    </source>
</reference>
<sequence>MTILCTANKLTKYSSNFISLLKDNSNKHSQIEKALATSSAHTVGMVILTNDNKVILKKNTQGNLELPLTKITGHNIEIDALSVTKKFTTNKIKQKYMFRIALKEGQKTVTSHIFMTKISDTKDSKSIVMVDLGELNNEIDKGNLIDPTTIIALDGVLQSTK</sequence>
<organism evidence="1 2">
    <name type="scientific">Pseudoalteromonas marina</name>
    <dbReference type="NCBI Taxonomy" id="267375"/>
    <lineage>
        <taxon>Bacteria</taxon>
        <taxon>Pseudomonadati</taxon>
        <taxon>Pseudomonadota</taxon>
        <taxon>Gammaproteobacteria</taxon>
        <taxon>Alteromonadales</taxon>
        <taxon>Pseudoalteromonadaceae</taxon>
        <taxon>Pseudoalteromonas</taxon>
    </lineage>
</organism>
<proteinExistence type="predicted"/>
<accession>A0ABT9FHW3</accession>
<gene>
    <name evidence="1" type="ORF">Q8W34_17200</name>
</gene>
<keyword evidence="2" id="KW-1185">Reference proteome</keyword>
<protein>
    <submittedName>
        <fullName evidence="1">Uncharacterized protein</fullName>
    </submittedName>
</protein>
<comment type="caution">
    <text evidence="1">The sequence shown here is derived from an EMBL/GenBank/DDBJ whole genome shotgun (WGS) entry which is preliminary data.</text>
</comment>
<name>A0ABT9FHW3_9GAMM</name>
<evidence type="ECO:0000313" key="2">
    <source>
        <dbReference type="Proteomes" id="UP001177212"/>
    </source>
</evidence>
<dbReference type="Proteomes" id="UP001177212">
    <property type="component" value="Unassembled WGS sequence"/>
</dbReference>
<dbReference type="RefSeq" id="WP_305472999.1">
    <property type="nucleotide sequence ID" value="NZ_JAUYVT010000020.1"/>
</dbReference>
<evidence type="ECO:0000313" key="1">
    <source>
        <dbReference type="EMBL" id="MDP2566386.1"/>
    </source>
</evidence>